<dbReference type="RefSeq" id="WP_092384189.1">
    <property type="nucleotide sequence ID" value="NZ_LT629787.1"/>
</dbReference>
<gene>
    <name evidence="2" type="ORF">SAMN05216210_0699</name>
</gene>
<organism evidence="2 3">
    <name type="scientific">Halopseudomonas salegens</name>
    <dbReference type="NCBI Taxonomy" id="1434072"/>
    <lineage>
        <taxon>Bacteria</taxon>
        <taxon>Pseudomonadati</taxon>
        <taxon>Pseudomonadota</taxon>
        <taxon>Gammaproteobacteria</taxon>
        <taxon>Pseudomonadales</taxon>
        <taxon>Pseudomonadaceae</taxon>
        <taxon>Halopseudomonas</taxon>
    </lineage>
</organism>
<feature type="transmembrane region" description="Helical" evidence="1">
    <location>
        <begin position="79"/>
        <end position="101"/>
    </location>
</feature>
<feature type="transmembrane region" description="Helical" evidence="1">
    <location>
        <begin position="300"/>
        <end position="318"/>
    </location>
</feature>
<dbReference type="AlphaFoldDB" id="A0A1H2EGQ2"/>
<keyword evidence="1" id="KW-0812">Transmembrane</keyword>
<feature type="transmembrane region" description="Helical" evidence="1">
    <location>
        <begin position="12"/>
        <end position="34"/>
    </location>
</feature>
<keyword evidence="1" id="KW-1133">Transmembrane helix</keyword>
<name>A0A1H2EGQ2_9GAMM</name>
<accession>A0A1H2EGQ2</accession>
<feature type="transmembrane region" description="Helical" evidence="1">
    <location>
        <begin position="170"/>
        <end position="187"/>
    </location>
</feature>
<feature type="transmembrane region" description="Helical" evidence="1">
    <location>
        <begin position="271"/>
        <end position="288"/>
    </location>
</feature>
<evidence type="ECO:0000313" key="3">
    <source>
        <dbReference type="Proteomes" id="UP000243924"/>
    </source>
</evidence>
<evidence type="ECO:0000313" key="2">
    <source>
        <dbReference type="EMBL" id="SDT94179.1"/>
    </source>
</evidence>
<feature type="transmembrane region" description="Helical" evidence="1">
    <location>
        <begin position="199"/>
        <end position="216"/>
    </location>
</feature>
<proteinExistence type="predicted"/>
<feature type="transmembrane region" description="Helical" evidence="1">
    <location>
        <begin position="360"/>
        <end position="380"/>
    </location>
</feature>
<keyword evidence="3" id="KW-1185">Reference proteome</keyword>
<dbReference type="Proteomes" id="UP000243924">
    <property type="component" value="Chromosome I"/>
</dbReference>
<protein>
    <submittedName>
        <fullName evidence="2">Glucosyl transferase GtrII</fullName>
    </submittedName>
</protein>
<feature type="transmembrane region" description="Helical" evidence="1">
    <location>
        <begin position="330"/>
        <end position="348"/>
    </location>
</feature>
<dbReference type="EMBL" id="LT629787">
    <property type="protein sequence ID" value="SDT94179.1"/>
    <property type="molecule type" value="Genomic_DNA"/>
</dbReference>
<evidence type="ECO:0000256" key="1">
    <source>
        <dbReference type="SAM" id="Phobius"/>
    </source>
</evidence>
<keyword evidence="2" id="KW-0808">Transferase</keyword>
<reference evidence="3" key="1">
    <citation type="submission" date="2016-10" db="EMBL/GenBank/DDBJ databases">
        <authorList>
            <person name="Varghese N."/>
            <person name="Submissions S."/>
        </authorList>
    </citation>
    <scope>NUCLEOTIDE SEQUENCE [LARGE SCALE GENOMIC DNA]</scope>
    <source>
        <strain evidence="3">CECT 8338</strain>
    </source>
</reference>
<keyword evidence="1" id="KW-0472">Membrane</keyword>
<dbReference type="GO" id="GO:0016740">
    <property type="term" value="F:transferase activity"/>
    <property type="evidence" value="ECO:0007669"/>
    <property type="project" value="UniProtKB-KW"/>
</dbReference>
<feature type="transmembrane region" description="Helical" evidence="1">
    <location>
        <begin position="107"/>
        <end position="126"/>
    </location>
</feature>
<sequence>MLSRAMAPVWRLTVSLQGIAWIFAIIVLVYAYPFIAPSLNSDDVIQIQSISRDALTFIAQGRWGYFIIFEWLQDNNPGALFYGAAGLAVLLLSSWIAARIIGLRHGAAVYAFLLVSCISIYYGMLFDFSSTRLAYPLANLAALGGLWLCINQRPLAGVLIMSLAPALYPAASQLAGTVLICAAIASVLREGNLSHLKRFLWGGLGIILSLIAYYLITRLAYQLLNIAPGQRMSISPLAAIDNFRVIYSLLGGHTFPFLCTDCLGSYRTVRWLLPLAAIFALFLLVVITKSKQQRKPLHSIIVALLILLGFFSPFALAFAGSNTPFPPRSLISLAVLHGFWVAFAFDAIADRSVKNGSSHYIGGAVLLAAFLFVFDSGAQINNFAYDKHLSTQVDMLATNRIISRIELVAANEQRDLQTPQPLVVIHDIPLQSSPRGDAGTARHAPWSKEWIFRLASPQLRPAPETEQIAREAAAGRSGWPSHESVFFLDNGTVVVIINQHEE</sequence>